<dbReference type="AlphaFoldDB" id="A0A558GG45"/>
<protein>
    <submittedName>
        <fullName evidence="1">Uncharacterized protein</fullName>
    </submittedName>
</protein>
<comment type="caution">
    <text evidence="1">The sequence shown here is derived from an EMBL/GenBank/DDBJ whole genome shotgun (WGS) entry which is preliminary data.</text>
</comment>
<reference evidence="1 2" key="1">
    <citation type="submission" date="2019-07" db="EMBL/GenBank/DDBJ databases">
        <title>Draft genome of C. aurimucosum strain 14-2523.</title>
        <authorList>
            <person name="Pacheco L.G.C."/>
            <person name="Aguiar E.R.G.R."/>
            <person name="Navas J."/>
            <person name="Santos C.S."/>
            <person name="Rocha D.J.P.G."/>
        </authorList>
    </citation>
    <scope>NUCLEOTIDE SEQUENCE [LARGE SCALE GENOMIC DNA]</scope>
    <source>
        <strain evidence="1 2">14-2523</strain>
    </source>
</reference>
<proteinExistence type="predicted"/>
<gene>
    <name evidence="1" type="ORF">FQK23_11930</name>
</gene>
<dbReference type="Proteomes" id="UP000320531">
    <property type="component" value="Unassembled WGS sequence"/>
</dbReference>
<accession>A0A558GG45</accession>
<sequence length="63" mass="6888">MSCHGTASLSHGVGAHFSVLAQDKEKGSANGGGIPWMAEQRIYLNVTKIVWWLFVPIDYVTVL</sequence>
<dbReference type="EMBL" id="VMTY01000066">
    <property type="protein sequence ID" value="TVU55852.1"/>
    <property type="molecule type" value="Genomic_DNA"/>
</dbReference>
<evidence type="ECO:0000313" key="2">
    <source>
        <dbReference type="Proteomes" id="UP000320531"/>
    </source>
</evidence>
<name>A0A558GG45_9CORY</name>
<evidence type="ECO:0000313" key="1">
    <source>
        <dbReference type="EMBL" id="TVU55852.1"/>
    </source>
</evidence>
<organism evidence="1 2">
    <name type="scientific">Corynebacterium aurimucosum</name>
    <dbReference type="NCBI Taxonomy" id="169292"/>
    <lineage>
        <taxon>Bacteria</taxon>
        <taxon>Bacillati</taxon>
        <taxon>Actinomycetota</taxon>
        <taxon>Actinomycetes</taxon>
        <taxon>Mycobacteriales</taxon>
        <taxon>Corynebacteriaceae</taxon>
        <taxon>Corynebacterium</taxon>
    </lineage>
</organism>